<reference evidence="2" key="1">
    <citation type="submission" date="2023-08" db="EMBL/GenBank/DDBJ databases">
        <title>A de novo genome assembly of Solanum verrucosum Schlechtendal, a Mexican diploid species geographically isolated from the other diploid A-genome species in potato relatives.</title>
        <authorList>
            <person name="Hosaka K."/>
        </authorList>
    </citation>
    <scope>NUCLEOTIDE SEQUENCE</scope>
    <source>
        <tissue evidence="2">Young leaves</tissue>
    </source>
</reference>
<evidence type="ECO:0000259" key="1">
    <source>
        <dbReference type="Pfam" id="PF24626"/>
    </source>
</evidence>
<dbReference type="Pfam" id="PF24626">
    <property type="entry name" value="SH3_Tf2-1"/>
    <property type="match status" value="1"/>
</dbReference>
<evidence type="ECO:0000313" key="2">
    <source>
        <dbReference type="EMBL" id="WMV30341.1"/>
    </source>
</evidence>
<proteinExistence type="predicted"/>
<dbReference type="Proteomes" id="UP001234989">
    <property type="component" value="Chromosome 5"/>
</dbReference>
<dbReference type="PANTHER" id="PTHR46148">
    <property type="entry name" value="CHROMO DOMAIN-CONTAINING PROTEIN"/>
    <property type="match status" value="1"/>
</dbReference>
<dbReference type="AlphaFoldDB" id="A0AAF0R1M3"/>
<feature type="domain" description="Tf2-1-like SH3-like" evidence="1">
    <location>
        <begin position="76"/>
        <end position="140"/>
    </location>
</feature>
<sequence>MLRACVIDFNGNWDDHLPLIEFFYNNNYHSSIGMEPFEALYGRRFRSPIGWLKMAYSLQKSYTDVRRRELEFDINDWVYLKISPTKGVMRFGNKGKLNPHYVGPYQILRCISKVVDELELPNDLASVHLVFHVSLLNKCVGYPTSIVPLECLGVNENISYEEVLVELLNRKVWMLRNKEVVSVKVL</sequence>
<protein>
    <recommendedName>
        <fullName evidence="1">Tf2-1-like SH3-like domain-containing protein</fullName>
    </recommendedName>
</protein>
<dbReference type="Gene3D" id="3.30.420.10">
    <property type="entry name" value="Ribonuclease H-like superfamily/Ribonuclease H"/>
    <property type="match status" value="1"/>
</dbReference>
<dbReference type="InterPro" id="IPR036397">
    <property type="entry name" value="RNaseH_sf"/>
</dbReference>
<name>A0AAF0R1M3_SOLVR</name>
<dbReference type="GO" id="GO:0003676">
    <property type="term" value="F:nucleic acid binding"/>
    <property type="evidence" value="ECO:0007669"/>
    <property type="project" value="InterPro"/>
</dbReference>
<dbReference type="InterPro" id="IPR056924">
    <property type="entry name" value="SH3_Tf2-1"/>
</dbReference>
<gene>
    <name evidence="2" type="ORF">MTR67_023726</name>
</gene>
<accession>A0AAF0R1M3</accession>
<organism evidence="2 3">
    <name type="scientific">Solanum verrucosum</name>
    <dbReference type="NCBI Taxonomy" id="315347"/>
    <lineage>
        <taxon>Eukaryota</taxon>
        <taxon>Viridiplantae</taxon>
        <taxon>Streptophyta</taxon>
        <taxon>Embryophyta</taxon>
        <taxon>Tracheophyta</taxon>
        <taxon>Spermatophyta</taxon>
        <taxon>Magnoliopsida</taxon>
        <taxon>eudicotyledons</taxon>
        <taxon>Gunneridae</taxon>
        <taxon>Pentapetalae</taxon>
        <taxon>asterids</taxon>
        <taxon>lamiids</taxon>
        <taxon>Solanales</taxon>
        <taxon>Solanaceae</taxon>
        <taxon>Solanoideae</taxon>
        <taxon>Solaneae</taxon>
        <taxon>Solanum</taxon>
    </lineage>
</organism>
<evidence type="ECO:0000313" key="3">
    <source>
        <dbReference type="Proteomes" id="UP001234989"/>
    </source>
</evidence>
<keyword evidence="3" id="KW-1185">Reference proteome</keyword>
<dbReference type="EMBL" id="CP133616">
    <property type="protein sequence ID" value="WMV30341.1"/>
    <property type="molecule type" value="Genomic_DNA"/>
</dbReference>
<dbReference type="PANTHER" id="PTHR46148:SF60">
    <property type="entry name" value="CHROMO DOMAIN-CONTAINING PROTEIN"/>
    <property type="match status" value="1"/>
</dbReference>